<reference evidence="2" key="1">
    <citation type="submission" date="2016-09" db="EMBL/GenBank/DDBJ databases">
        <authorList>
            <person name="Jeantristanb JTB J.-T."/>
            <person name="Ricardo R."/>
        </authorList>
    </citation>
    <scope>NUCLEOTIDE SEQUENCE [LARGE SCALE GENOMIC DNA]</scope>
</reference>
<dbReference type="OrthoDB" id="340259at2759"/>
<dbReference type="InterPro" id="IPR037626">
    <property type="entry name" value="NUP37"/>
</dbReference>
<dbReference type="Proteomes" id="UP000198372">
    <property type="component" value="Unassembled WGS sequence"/>
</dbReference>
<proteinExistence type="predicted"/>
<dbReference type="EMBL" id="FMSP01000020">
    <property type="protein sequence ID" value="SCV74229.1"/>
    <property type="molecule type" value="Genomic_DNA"/>
</dbReference>
<dbReference type="GO" id="GO:0031080">
    <property type="term" value="C:nuclear pore outer ring"/>
    <property type="evidence" value="ECO:0007669"/>
    <property type="project" value="InterPro"/>
</dbReference>
<dbReference type="PANTHER" id="PTHR22806">
    <property type="entry name" value="NUCLEOPORIN NUP37 P37 -RELATED"/>
    <property type="match status" value="1"/>
</dbReference>
<dbReference type="PANTHER" id="PTHR22806:SF0">
    <property type="entry name" value="NUCLEOPORIN NUP37"/>
    <property type="match status" value="1"/>
</dbReference>
<dbReference type="InterPro" id="IPR015943">
    <property type="entry name" value="WD40/YVTN_repeat-like_dom_sf"/>
</dbReference>
<dbReference type="SUPFAM" id="SSF101908">
    <property type="entry name" value="Putative isomerase YbhE"/>
    <property type="match status" value="1"/>
</dbReference>
<dbReference type="AlphaFoldDB" id="A0A238FN59"/>
<sequence>MSHLSLNRSDPFLRLHHSSDGAPLSRVVFHPLRGDILIVASESHVEALLIQTSASPPRLSAQRLAIWQLNGHITAIDVAPWSNLDSLEVTVATLTPNLFRLRWSLFEGYSTTPMGEGMVSSTIHEIKYARAGGVQAARTVASVGDQGALLLWDVAAESPGLLKLIPHPFPLRTLCFHPTNASLIVTGDAKGMLRLINLDDGSTRMCLFEPRSLARSIRGDLVCLDWNTAAASAGVPTTRIGAVIDGRWALWDLSESSGGGPSAFGSAFSEHLAGRAVFRWSPHDPKIFAVLCSHPSASPALTLHNVSCPQAPRPVNIAPPPLQAMDMCWSPTEDIVAVVVDRDVLLYSATD</sequence>
<dbReference type="Gene3D" id="2.130.10.10">
    <property type="entry name" value="YVTN repeat-like/Quinoprotein amine dehydrogenase"/>
    <property type="match status" value="1"/>
</dbReference>
<protein>
    <submittedName>
        <fullName evidence="1">BQ2448_6661 protein</fullName>
    </submittedName>
</protein>
<evidence type="ECO:0000313" key="2">
    <source>
        <dbReference type="Proteomes" id="UP000198372"/>
    </source>
</evidence>
<name>A0A238FN59_9BASI</name>
<dbReference type="STRING" id="269621.A0A238FN59"/>
<organism evidence="1 2">
    <name type="scientific">Microbotryum intermedium</name>
    <dbReference type="NCBI Taxonomy" id="269621"/>
    <lineage>
        <taxon>Eukaryota</taxon>
        <taxon>Fungi</taxon>
        <taxon>Dikarya</taxon>
        <taxon>Basidiomycota</taxon>
        <taxon>Pucciniomycotina</taxon>
        <taxon>Microbotryomycetes</taxon>
        <taxon>Microbotryales</taxon>
        <taxon>Microbotryaceae</taxon>
        <taxon>Microbotryum</taxon>
    </lineage>
</organism>
<evidence type="ECO:0000313" key="1">
    <source>
        <dbReference type="EMBL" id="SCV74229.1"/>
    </source>
</evidence>
<keyword evidence="2" id="KW-1185">Reference proteome</keyword>
<accession>A0A238FN59</accession>
<gene>
    <name evidence="1" type="ORF">BQ2448_6661</name>
</gene>